<dbReference type="EnsemblPlants" id="QL08p050016:mrna">
    <property type="protein sequence ID" value="QL08p050016:mrna"/>
    <property type="gene ID" value="QL08p050016"/>
</dbReference>
<protein>
    <submittedName>
        <fullName evidence="2">Uncharacterized protein</fullName>
    </submittedName>
</protein>
<keyword evidence="1" id="KW-0732">Signal</keyword>
<dbReference type="InParanoid" id="A0A7N2MD52"/>
<reference evidence="2" key="2">
    <citation type="submission" date="2021-01" db="UniProtKB">
        <authorList>
            <consortium name="EnsemblPlants"/>
        </authorList>
    </citation>
    <scope>IDENTIFICATION</scope>
</reference>
<reference evidence="2 3" key="1">
    <citation type="journal article" date="2016" name="G3 (Bethesda)">
        <title>First Draft Assembly and Annotation of the Genome of a California Endemic Oak Quercus lobata Nee (Fagaceae).</title>
        <authorList>
            <person name="Sork V.L."/>
            <person name="Fitz-Gibbon S.T."/>
            <person name="Puiu D."/>
            <person name="Crepeau M."/>
            <person name="Gugger P.F."/>
            <person name="Sherman R."/>
            <person name="Stevens K."/>
            <person name="Langley C.H."/>
            <person name="Pellegrini M."/>
            <person name="Salzberg S.L."/>
        </authorList>
    </citation>
    <scope>NUCLEOTIDE SEQUENCE [LARGE SCALE GENOMIC DNA]</scope>
    <source>
        <strain evidence="2 3">cv. SW786</strain>
    </source>
</reference>
<evidence type="ECO:0000256" key="1">
    <source>
        <dbReference type="SAM" id="SignalP"/>
    </source>
</evidence>
<proteinExistence type="predicted"/>
<dbReference type="Gramene" id="QL08p050016:mrna">
    <property type="protein sequence ID" value="QL08p050016:mrna"/>
    <property type="gene ID" value="QL08p050016"/>
</dbReference>
<feature type="chain" id="PRO_5029798323" evidence="1">
    <location>
        <begin position="26"/>
        <end position="91"/>
    </location>
</feature>
<evidence type="ECO:0000313" key="2">
    <source>
        <dbReference type="EnsemblPlants" id="QL08p050016:mrna"/>
    </source>
</evidence>
<dbReference type="EMBL" id="LRBV02000008">
    <property type="status" value="NOT_ANNOTATED_CDS"/>
    <property type="molecule type" value="Genomic_DNA"/>
</dbReference>
<feature type="signal peptide" evidence="1">
    <location>
        <begin position="1"/>
        <end position="25"/>
    </location>
</feature>
<dbReference type="Proteomes" id="UP000594261">
    <property type="component" value="Chromosome 8"/>
</dbReference>
<dbReference type="AlphaFoldDB" id="A0A7N2MD52"/>
<accession>A0A7N2MD52</accession>
<name>A0A7N2MD52_QUELO</name>
<evidence type="ECO:0000313" key="3">
    <source>
        <dbReference type="Proteomes" id="UP000594261"/>
    </source>
</evidence>
<organism evidence="2 3">
    <name type="scientific">Quercus lobata</name>
    <name type="common">Valley oak</name>
    <dbReference type="NCBI Taxonomy" id="97700"/>
    <lineage>
        <taxon>Eukaryota</taxon>
        <taxon>Viridiplantae</taxon>
        <taxon>Streptophyta</taxon>
        <taxon>Embryophyta</taxon>
        <taxon>Tracheophyta</taxon>
        <taxon>Spermatophyta</taxon>
        <taxon>Magnoliopsida</taxon>
        <taxon>eudicotyledons</taxon>
        <taxon>Gunneridae</taxon>
        <taxon>Pentapetalae</taxon>
        <taxon>rosids</taxon>
        <taxon>fabids</taxon>
        <taxon>Fagales</taxon>
        <taxon>Fagaceae</taxon>
        <taxon>Quercus</taxon>
    </lineage>
</organism>
<sequence length="91" mass="10371">MKSFKFSLVAPYVLLLPLFITKKYGEGWGGWTLGLVRVPHGCSLWQSIRAGWDTLQQFVSFEVGDVKGAAGQTWNMRFHKGFHDWKQPVLS</sequence>
<keyword evidence="3" id="KW-1185">Reference proteome</keyword>